<feature type="transmembrane region" description="Helical" evidence="1">
    <location>
        <begin position="131"/>
        <end position="155"/>
    </location>
</feature>
<dbReference type="RefSeq" id="WP_067847643.1">
    <property type="nucleotide sequence ID" value="NZ_LGTW01000005.1"/>
</dbReference>
<dbReference type="STRING" id="59750.AWC31_18920"/>
<keyword evidence="1" id="KW-0472">Membrane</keyword>
<feature type="transmembrane region" description="Helical" evidence="1">
    <location>
        <begin position="167"/>
        <end position="189"/>
    </location>
</feature>
<evidence type="ECO:0000313" key="2">
    <source>
        <dbReference type="EMBL" id="KWX24385.1"/>
    </source>
</evidence>
<evidence type="ECO:0000256" key="1">
    <source>
        <dbReference type="SAM" id="Phobius"/>
    </source>
</evidence>
<feature type="transmembrane region" description="Helical" evidence="1">
    <location>
        <begin position="88"/>
        <end position="111"/>
    </location>
</feature>
<sequence length="242" mass="26773">MNTTAQRISLWITPFFGGVLLIAVLAFPGFWPPMSPQLTADQVAEFYRQNSTMIRFSMITLNLCAIMLVPFFMVIVVQMKRMATPSTVLAYSYLAAVSTGATMFAIADIFWLVAAFRPDRDPQLTMLLNDFAWFIFVAPVGFVVVANLILALAVWLDARPEPVFARWVVWVNLVAAAAMTPAVGSVIVQSGPFAWDGVVSFWLRWGAFVVYLVLMFVAVHGAIRRQRAEKTLPDKATAAVAS</sequence>
<keyword evidence="3" id="KW-1185">Reference proteome</keyword>
<organism evidence="2 3">
    <name type="scientific">Mycolicibacterium wolinskyi</name>
    <dbReference type="NCBI Taxonomy" id="59750"/>
    <lineage>
        <taxon>Bacteria</taxon>
        <taxon>Bacillati</taxon>
        <taxon>Actinomycetota</taxon>
        <taxon>Actinomycetes</taxon>
        <taxon>Mycobacteriales</taxon>
        <taxon>Mycobacteriaceae</taxon>
        <taxon>Mycolicibacterium</taxon>
    </lineage>
</organism>
<feature type="transmembrane region" description="Helical" evidence="1">
    <location>
        <begin position="201"/>
        <end position="223"/>
    </location>
</feature>
<name>A0A132PQ08_9MYCO</name>
<dbReference type="EMBL" id="LGTW01000005">
    <property type="protein sequence ID" value="KWX24385.1"/>
    <property type="molecule type" value="Genomic_DNA"/>
</dbReference>
<keyword evidence="1" id="KW-0812">Transmembrane</keyword>
<keyword evidence="1" id="KW-1133">Transmembrane helix</keyword>
<comment type="caution">
    <text evidence="2">The sequence shown here is derived from an EMBL/GenBank/DDBJ whole genome shotgun (WGS) entry which is preliminary data.</text>
</comment>
<dbReference type="AlphaFoldDB" id="A0A132PQ08"/>
<proteinExistence type="predicted"/>
<evidence type="ECO:0000313" key="3">
    <source>
        <dbReference type="Proteomes" id="UP000070612"/>
    </source>
</evidence>
<feature type="transmembrane region" description="Helical" evidence="1">
    <location>
        <begin position="12"/>
        <end position="32"/>
    </location>
</feature>
<dbReference type="PATRIC" id="fig|59750.3.peg.6137"/>
<protein>
    <submittedName>
        <fullName evidence="2">Membrane protein</fullName>
    </submittedName>
</protein>
<accession>A0A132PQ08</accession>
<reference evidence="2 3" key="1">
    <citation type="submission" date="2015-07" db="EMBL/GenBank/DDBJ databases">
        <title>A draft genome sequence of Mycobacterium wolinskyi.</title>
        <authorList>
            <person name="de Man T.J."/>
            <person name="Perry K.A."/>
            <person name="Coulliette A.D."/>
            <person name="Jensen B."/>
            <person name="Toney N.C."/>
            <person name="Limbago B.M."/>
            <person name="Noble-Wang J."/>
        </authorList>
    </citation>
    <scope>NUCLEOTIDE SEQUENCE [LARGE SCALE GENOMIC DNA]</scope>
    <source>
        <strain evidence="2 3">CDC_01</strain>
    </source>
</reference>
<feature type="transmembrane region" description="Helical" evidence="1">
    <location>
        <begin position="52"/>
        <end position="76"/>
    </location>
</feature>
<gene>
    <name evidence="2" type="ORF">AFM11_10485</name>
</gene>
<dbReference type="Proteomes" id="UP000070612">
    <property type="component" value="Unassembled WGS sequence"/>
</dbReference>